<comment type="subcellular location">
    <subcellularLocation>
        <location evidence="1">Membrane</location>
        <topology evidence="1">Multi-pass membrane protein</topology>
    </subcellularLocation>
</comment>
<feature type="transmembrane region" description="Helical" evidence="6">
    <location>
        <begin position="31"/>
        <end position="48"/>
    </location>
</feature>
<gene>
    <name evidence="7" type="ORF">KL771_02030</name>
</gene>
<feature type="transmembrane region" description="Helical" evidence="6">
    <location>
        <begin position="105"/>
        <end position="128"/>
    </location>
</feature>
<evidence type="ECO:0000256" key="6">
    <source>
        <dbReference type="SAM" id="Phobius"/>
    </source>
</evidence>
<keyword evidence="4 6" id="KW-0472">Membrane</keyword>
<dbReference type="AlphaFoldDB" id="A0A947CZL8"/>
<evidence type="ECO:0000313" key="8">
    <source>
        <dbReference type="Proteomes" id="UP000766595"/>
    </source>
</evidence>
<keyword evidence="3 6" id="KW-1133">Transmembrane helix</keyword>
<dbReference type="PANTHER" id="PTHR36926:SF1">
    <property type="entry name" value="COLICIN V PRODUCTION PROTEIN"/>
    <property type="match status" value="1"/>
</dbReference>
<dbReference type="Proteomes" id="UP000766595">
    <property type="component" value="Unassembled WGS sequence"/>
</dbReference>
<dbReference type="InterPro" id="IPR003825">
    <property type="entry name" value="Colicin-V_CvpA"/>
</dbReference>
<evidence type="ECO:0000313" key="7">
    <source>
        <dbReference type="EMBL" id="MBT9288210.1"/>
    </source>
</evidence>
<dbReference type="GO" id="GO:0016020">
    <property type="term" value="C:membrane"/>
    <property type="evidence" value="ECO:0007669"/>
    <property type="project" value="UniProtKB-SubCell"/>
</dbReference>
<dbReference type="InterPro" id="IPR052719">
    <property type="entry name" value="CvpA-like"/>
</dbReference>
<dbReference type="EMBL" id="JAHHZF010000001">
    <property type="protein sequence ID" value="MBT9288210.1"/>
    <property type="molecule type" value="Genomic_DNA"/>
</dbReference>
<reference evidence="7 8" key="1">
    <citation type="submission" date="2021-06" db="EMBL/GenBank/DDBJ databases">
        <authorList>
            <person name="Grouzdev D.S."/>
            <person name="Koziaeva V."/>
        </authorList>
    </citation>
    <scope>NUCLEOTIDE SEQUENCE [LARGE SCALE GENOMIC DNA]</scope>
    <source>
        <strain evidence="7 8">22</strain>
    </source>
</reference>
<accession>A0A947CZL8</accession>
<evidence type="ECO:0000256" key="2">
    <source>
        <dbReference type="ARBA" id="ARBA00022692"/>
    </source>
</evidence>
<evidence type="ECO:0000256" key="4">
    <source>
        <dbReference type="ARBA" id="ARBA00023136"/>
    </source>
</evidence>
<sequence length="219" mass="23773">MDFLTVLDGIVIVVVLVSALLAMYRGLMREVFSIASWAVAAGAAFYFHKPLLPYAKQYISNDYVALGVVAGGVFLVVLIVVSYITMKISDFVLDSAFGALDRSAGFLFGAARGVLLLVVAMMFFNWFVPVAQQPKWVASAKSKPVLDYLGQQLIAALPENAEETILNKLRKRKDGDMPAEPGDQDARPTTPQRSGITDPAYKVGARKGLDQLITTSARP</sequence>
<feature type="transmembrane region" description="Helical" evidence="6">
    <location>
        <begin position="6"/>
        <end position="24"/>
    </location>
</feature>
<feature type="transmembrane region" description="Helical" evidence="6">
    <location>
        <begin position="63"/>
        <end position="84"/>
    </location>
</feature>
<keyword evidence="2 6" id="KW-0812">Transmembrane</keyword>
<keyword evidence="8" id="KW-1185">Reference proteome</keyword>
<name>A0A947CZL8_9HYPH</name>
<proteinExistence type="predicted"/>
<organism evidence="7 8">
    <name type="scientific">Prosthecodimorpha staleyi</name>
    <dbReference type="NCBI Taxonomy" id="2840188"/>
    <lineage>
        <taxon>Bacteria</taxon>
        <taxon>Pseudomonadati</taxon>
        <taxon>Pseudomonadota</taxon>
        <taxon>Alphaproteobacteria</taxon>
        <taxon>Hyphomicrobiales</taxon>
        <taxon>Ancalomicrobiaceae</taxon>
        <taxon>Prosthecodimorpha</taxon>
    </lineage>
</organism>
<evidence type="ECO:0000256" key="5">
    <source>
        <dbReference type="SAM" id="MobiDB-lite"/>
    </source>
</evidence>
<dbReference type="GO" id="GO:0009403">
    <property type="term" value="P:toxin biosynthetic process"/>
    <property type="evidence" value="ECO:0007669"/>
    <property type="project" value="InterPro"/>
</dbReference>
<evidence type="ECO:0000256" key="1">
    <source>
        <dbReference type="ARBA" id="ARBA00004141"/>
    </source>
</evidence>
<comment type="caution">
    <text evidence="7">The sequence shown here is derived from an EMBL/GenBank/DDBJ whole genome shotgun (WGS) entry which is preliminary data.</text>
</comment>
<dbReference type="Pfam" id="PF02674">
    <property type="entry name" value="Colicin_V"/>
    <property type="match status" value="1"/>
</dbReference>
<dbReference type="PANTHER" id="PTHR36926">
    <property type="entry name" value="COLICIN V PRODUCTION PROTEIN"/>
    <property type="match status" value="1"/>
</dbReference>
<protein>
    <submittedName>
        <fullName evidence="7">CvpA family protein</fullName>
    </submittedName>
</protein>
<evidence type="ECO:0000256" key="3">
    <source>
        <dbReference type="ARBA" id="ARBA00022989"/>
    </source>
</evidence>
<dbReference type="RefSeq" id="WP_261966891.1">
    <property type="nucleotide sequence ID" value="NZ_JAHHZF010000001.1"/>
</dbReference>
<feature type="region of interest" description="Disordered" evidence="5">
    <location>
        <begin position="170"/>
        <end position="219"/>
    </location>
</feature>